<feature type="domain" description="Zn(2)-C6 fungal-type" evidence="7">
    <location>
        <begin position="15"/>
        <end position="45"/>
    </location>
</feature>
<evidence type="ECO:0000313" key="8">
    <source>
        <dbReference type="EMBL" id="KUJ08681.1"/>
    </source>
</evidence>
<dbReference type="GO" id="GO:0006351">
    <property type="term" value="P:DNA-templated transcription"/>
    <property type="evidence" value="ECO:0007669"/>
    <property type="project" value="InterPro"/>
</dbReference>
<keyword evidence="2" id="KW-0862">Zinc</keyword>
<evidence type="ECO:0000256" key="4">
    <source>
        <dbReference type="ARBA" id="ARBA00023125"/>
    </source>
</evidence>
<keyword evidence="9" id="KW-1185">Reference proteome</keyword>
<dbReference type="GO" id="GO:0001228">
    <property type="term" value="F:DNA-binding transcription activator activity, RNA polymerase II-specific"/>
    <property type="evidence" value="ECO:0007669"/>
    <property type="project" value="TreeGrafter"/>
</dbReference>
<keyword evidence="1" id="KW-0479">Metal-binding</keyword>
<dbReference type="GO" id="GO:0005634">
    <property type="term" value="C:nucleus"/>
    <property type="evidence" value="ECO:0007669"/>
    <property type="project" value="TreeGrafter"/>
</dbReference>
<evidence type="ECO:0000256" key="6">
    <source>
        <dbReference type="ARBA" id="ARBA00023242"/>
    </source>
</evidence>
<evidence type="ECO:0000256" key="2">
    <source>
        <dbReference type="ARBA" id="ARBA00022833"/>
    </source>
</evidence>
<dbReference type="CDD" id="cd12148">
    <property type="entry name" value="fungal_TF_MHR"/>
    <property type="match status" value="1"/>
</dbReference>
<dbReference type="PANTHER" id="PTHR31944">
    <property type="entry name" value="HEME-RESPONSIVE ZINC FINGER TRANSCRIPTION FACTOR HAP1"/>
    <property type="match status" value="1"/>
</dbReference>
<dbReference type="Proteomes" id="UP000070700">
    <property type="component" value="Unassembled WGS sequence"/>
</dbReference>
<keyword evidence="4" id="KW-0238">DNA-binding</keyword>
<dbReference type="KEGG" id="psco:LY89DRAFT_741533"/>
<dbReference type="OrthoDB" id="4337792at2759"/>
<dbReference type="CDD" id="cd00067">
    <property type="entry name" value="GAL4"/>
    <property type="match status" value="1"/>
</dbReference>
<protein>
    <recommendedName>
        <fullName evidence="7">Zn(2)-C6 fungal-type domain-containing protein</fullName>
    </recommendedName>
</protein>
<dbReference type="InterPro" id="IPR051430">
    <property type="entry name" value="Fungal_TF_Env_Response"/>
</dbReference>
<dbReference type="PROSITE" id="PS00463">
    <property type="entry name" value="ZN2_CY6_FUNGAL_1"/>
    <property type="match status" value="1"/>
</dbReference>
<name>A0A132B8I2_MOLSC</name>
<evidence type="ECO:0000313" key="9">
    <source>
        <dbReference type="Proteomes" id="UP000070700"/>
    </source>
</evidence>
<dbReference type="PANTHER" id="PTHR31944:SF131">
    <property type="entry name" value="HEME-RESPONSIVE ZINC FINGER TRANSCRIPTION FACTOR HAP1"/>
    <property type="match status" value="1"/>
</dbReference>
<evidence type="ECO:0000256" key="3">
    <source>
        <dbReference type="ARBA" id="ARBA00023015"/>
    </source>
</evidence>
<dbReference type="InterPro" id="IPR007219">
    <property type="entry name" value="XnlR_reg_dom"/>
</dbReference>
<dbReference type="InterPro" id="IPR036864">
    <property type="entry name" value="Zn2-C6_fun-type_DNA-bd_sf"/>
</dbReference>
<dbReference type="SMART" id="SM00906">
    <property type="entry name" value="Fungal_trans"/>
    <property type="match status" value="1"/>
</dbReference>
<accession>A0A132B8I2</accession>
<dbReference type="EMBL" id="KQ947434">
    <property type="protein sequence ID" value="KUJ08681.1"/>
    <property type="molecule type" value="Genomic_DNA"/>
</dbReference>
<gene>
    <name evidence="8" type="ORF">LY89DRAFT_741533</name>
</gene>
<evidence type="ECO:0000256" key="1">
    <source>
        <dbReference type="ARBA" id="ARBA00022723"/>
    </source>
</evidence>
<sequence>MPVRQPRKRRRPALSCNECRRRKVKCDQKVPCTPCTKSKTAFCKYDPDATPKGREAHHTAPTNHTTSNLLPREMIDTASARNVNGIATTHIAPNTLYPNTDSQRTGTTSTQQAFNQNLEKGQSVQELNDRIQQLETMVTSLINPEQEKSSAENDVGIFPKLKGSTQKTRLFTTSHWMNTKKEFDQILALKKVAKQSHSSELNDALKKCKDLARAIKRQRPSSSYTLPDFRSEVPVRATADLLVQLYFRTFESLHRILHRQSFFREYEQYWNNPATASDSFIIKLLVIMSIGAIFAEEETTSMRFLGLQWINTAQVWLNSPLDKSRLNLASVEIQCLLIIARQTHSIGGDLLWISVGSLIRTAMSIGLHRDPANFPKIPVLQAEIRRRIWATIIELAIQASLDCGMPPMISFEDFDCSPPSNYNDANLIEGIKTYPPKHPSSEMTESSLQITLLKSLPTRLKIFTTINDVRTERAYEKVLALSTELTSYLHTHTPLHRSSSVTTTHKSLLDLHVRRFLIALHLPFAIHAKTDPRFYFSRKIALDTALLIFSYPSSADFEAMKLVSGGPFREAYSRASSAISLELISQIQEDSTSAFPSTAAFPMMEISNPRKGLHDVVSSIVDLSRRRLERGETNVKGFLFWCMVQAQTDAMERGVDVGNAIAGRAKAAAEEAYDILRKQVAYTPTPGSTSSLTPPELSVDWDALMQDTTMDFDIANTWLLDSWETI</sequence>
<dbReference type="PROSITE" id="PS50048">
    <property type="entry name" value="ZN2_CY6_FUNGAL_2"/>
    <property type="match status" value="1"/>
</dbReference>
<dbReference type="InParanoid" id="A0A132B8I2"/>
<dbReference type="SMART" id="SM00066">
    <property type="entry name" value="GAL4"/>
    <property type="match status" value="1"/>
</dbReference>
<dbReference type="GeneID" id="28830445"/>
<dbReference type="Pfam" id="PF00172">
    <property type="entry name" value="Zn_clus"/>
    <property type="match status" value="1"/>
</dbReference>
<dbReference type="SUPFAM" id="SSF57701">
    <property type="entry name" value="Zn2/Cys6 DNA-binding domain"/>
    <property type="match status" value="1"/>
</dbReference>
<keyword evidence="5" id="KW-0804">Transcription</keyword>
<keyword evidence="3" id="KW-0805">Transcription regulation</keyword>
<reference evidence="8 9" key="1">
    <citation type="submission" date="2015-10" db="EMBL/GenBank/DDBJ databases">
        <title>Full genome of DAOMC 229536 Phialocephala scopiformis, a fungal endophyte of spruce producing the potent anti-insectan compound rugulosin.</title>
        <authorList>
            <consortium name="DOE Joint Genome Institute"/>
            <person name="Walker A.K."/>
            <person name="Frasz S.L."/>
            <person name="Seifert K.A."/>
            <person name="Miller J.D."/>
            <person name="Mondo S.J."/>
            <person name="Labutti K."/>
            <person name="Lipzen A."/>
            <person name="Dockter R."/>
            <person name="Kennedy M."/>
            <person name="Grigoriev I.V."/>
            <person name="Spatafora J.W."/>
        </authorList>
    </citation>
    <scope>NUCLEOTIDE SEQUENCE [LARGE SCALE GENOMIC DNA]</scope>
    <source>
        <strain evidence="8 9">CBS 120377</strain>
    </source>
</reference>
<dbReference type="Gene3D" id="4.10.240.10">
    <property type="entry name" value="Zn(2)-C6 fungal-type DNA-binding domain"/>
    <property type="match status" value="1"/>
</dbReference>
<keyword evidence="6" id="KW-0539">Nucleus</keyword>
<proteinExistence type="predicted"/>
<dbReference type="RefSeq" id="XP_018063036.1">
    <property type="nucleotide sequence ID" value="XM_018220719.1"/>
</dbReference>
<dbReference type="GO" id="GO:0000978">
    <property type="term" value="F:RNA polymerase II cis-regulatory region sequence-specific DNA binding"/>
    <property type="evidence" value="ECO:0007669"/>
    <property type="project" value="TreeGrafter"/>
</dbReference>
<dbReference type="GO" id="GO:0008270">
    <property type="term" value="F:zinc ion binding"/>
    <property type="evidence" value="ECO:0007669"/>
    <property type="project" value="InterPro"/>
</dbReference>
<evidence type="ECO:0000259" key="7">
    <source>
        <dbReference type="PROSITE" id="PS50048"/>
    </source>
</evidence>
<organism evidence="8 9">
    <name type="scientific">Mollisia scopiformis</name>
    <name type="common">Conifer needle endophyte fungus</name>
    <name type="synonym">Phialocephala scopiformis</name>
    <dbReference type="NCBI Taxonomy" id="149040"/>
    <lineage>
        <taxon>Eukaryota</taxon>
        <taxon>Fungi</taxon>
        <taxon>Dikarya</taxon>
        <taxon>Ascomycota</taxon>
        <taxon>Pezizomycotina</taxon>
        <taxon>Leotiomycetes</taxon>
        <taxon>Helotiales</taxon>
        <taxon>Mollisiaceae</taxon>
        <taxon>Mollisia</taxon>
    </lineage>
</organism>
<dbReference type="AlphaFoldDB" id="A0A132B8I2"/>
<dbReference type="InterPro" id="IPR001138">
    <property type="entry name" value="Zn2Cys6_DnaBD"/>
</dbReference>
<dbReference type="Pfam" id="PF04082">
    <property type="entry name" value="Fungal_trans"/>
    <property type="match status" value="1"/>
</dbReference>
<evidence type="ECO:0000256" key="5">
    <source>
        <dbReference type="ARBA" id="ARBA00023163"/>
    </source>
</evidence>